<sequence>MATISYDNTVPKDKCGKPLFRLMSLIRETQCEVEAIKPVLDELEVMRLCHSFGMMSSVDVKDFDFEILNAREFDEDFVRFLRTDLFETNGLGDVRFKGLFGKQTQIIAALVEMKVCPAEVVTLVSELGEEGVYCVKTNSDGSSRSEVADVGKLNGTLVVFSWIRDELFKPQALRHITTLVLRFLTVLAPDIICCMSASDLEQLSEAMIESEMQPSEDVSSYAVSFCIETQEDAQDGTACVERTIVDLHEVLQECSDVSLLKGSYPALAVTKPMKAEIRADPFERTFHRSAFLSFPAWLKTESEQYRIKLSGGIIKSLKLCESILREFQMWPEAQVMESCQARDEMYRRHCESTSKQLDDDIAKQRADLKQIANALFQLRPISPDATLLDEKHVAEYMRFREWVNPAGVWKLDRDSKMKLDIPLRIREIKQAIFDLFLIDQTADLATVLSMCATSTTAQLLGFVDKRRARRQVPNQQSRCVAANWQSFMEKITEPLSKLRYEWWLAVESSLSALKTVSLEKLERDQYRAKCDPDERTKCIIRNEFEQLCALLQSKEGPLMTLNASTRKGIVSCKGTKDVETSSFDVQEVIKVISGECESTVELESLGYVKLNTHETQLALFTVKTRSAVQVCASSEGPMCIKFINFPPVETANKACPANEKVVRRLGKIASLFDFESRTRNMAFLAEDSVAIYKFDETYKQMDLIRTIDLGVHSTLTALPFMDVFLMEKRIYLTDSSGLSQSLHLSTDETSTTVAIANEHGQCSRLMPFADKLAVGVVCLKAQDEDSFELSLKCVSVDNFRHLPVLALEVEYLFDYVHTQCIDKGIVVVDPVAETLSLLSIEVSVQSRSCRLREVADDVDAEESETVADRTECLRKLHWLYTFYHVFEKFPVQGLLNDGQRRAVSILAACPVSTNVGLLLETCHDFFSLLMSDLMALNKPLQGLDLTRGLGVQSGSLDEIKMKSMSLTTFFQTLITFLPIQICRAEANALRLLQDGRSEPLDEDVFLAILNASLSMFTIFRMEMRLDKEVDGLFTKFQKGLSLVKKEDRLFQGSLYMSVKDINSNDGKEVVSEFRTKMQRLLTANCEQNFLNEMYSGKVCINCSPPLGTGGYYTSLVRAKYIVEKIIREQSDSPLAYRSGDSFHNCIRLVLAKISTLDWTTLDETTQQLQMKILCRKLPGVIRTGGLIPADFHTEEKLSKCFIEPVINTDEEVAQLKFDVLVQDHPEWLEQWPGADQFFDEMEDIQVDFGPSVCTQRSTDVFSTEGIDLVFIELFEQYLDLSCKGAIETITASDYAHFDVMVSFLVHRRKVKVALWVKEVLGHDRFIEEWNEIEQGQLGPLKSLLKRCNQHCANCELQCMRSAYHACEMDHDCSTSHVCRGICEFCFKVYEGELPRCVYKAGHEGQCNCGKGDHTCGERCTLATASNCQLICELKTGHDGNHRCSVKQHDKRLIEWNKRKYAPGEKGIAEMCGLYCSSGGRGHVHYLKCPHEQASECVYSGIADQRRHCTTLLSPKPKFELDEVLHGEYWKTIGWEDPCRSAMERALFEQCPYLCDAQEHKGVGKRPSGCDLPAWHRPLTIQAYAVDGKYTYIDGHRFTCSHASSEILHHILVLDCSGSMKGAPWKALEKAVRGYLRGRMECGLYDDIVSVVTFGDEGRIEYEGVKIRRAATRQFNFHGGGTYYAKGLREALALISRTDTKTYRPVVIFFTDGRPADRKQGLKMGASLRKYASVGLRVFVVGFGRVSDFGLEDLASALGGKMHEACSMDMLTETFRSISMSLGACAGLICN</sequence>
<evidence type="ECO:0000313" key="1">
    <source>
        <dbReference type="EMBL" id="KAI9912669.1"/>
    </source>
</evidence>
<accession>A0ACC0W1Q9</accession>
<protein>
    <submittedName>
        <fullName evidence="1">Uncharacterized protein</fullName>
    </submittedName>
</protein>
<keyword evidence="2" id="KW-1185">Reference proteome</keyword>
<dbReference type="Proteomes" id="UP001163321">
    <property type="component" value="Chromosome 4"/>
</dbReference>
<dbReference type="EMBL" id="CM047583">
    <property type="protein sequence ID" value="KAI9912669.1"/>
    <property type="molecule type" value="Genomic_DNA"/>
</dbReference>
<comment type="caution">
    <text evidence="1">The sequence shown here is derived from an EMBL/GenBank/DDBJ whole genome shotgun (WGS) entry which is preliminary data.</text>
</comment>
<reference evidence="1 2" key="1">
    <citation type="journal article" date="2022" name="bioRxiv">
        <title>The genome of the oomycete Peronosclerospora sorghi, a cosmopolitan pathogen of maize and sorghum, is inflated with dispersed pseudogenes.</title>
        <authorList>
            <person name="Fletcher K."/>
            <person name="Martin F."/>
            <person name="Isakeit T."/>
            <person name="Cavanaugh K."/>
            <person name="Magill C."/>
            <person name="Michelmore R."/>
        </authorList>
    </citation>
    <scope>NUCLEOTIDE SEQUENCE [LARGE SCALE GENOMIC DNA]</scope>
    <source>
        <strain evidence="1">P6</strain>
    </source>
</reference>
<gene>
    <name evidence="1" type="ORF">PsorP6_005051</name>
</gene>
<name>A0ACC0W1Q9_9STRA</name>
<proteinExistence type="predicted"/>
<organism evidence="1 2">
    <name type="scientific">Peronosclerospora sorghi</name>
    <dbReference type="NCBI Taxonomy" id="230839"/>
    <lineage>
        <taxon>Eukaryota</taxon>
        <taxon>Sar</taxon>
        <taxon>Stramenopiles</taxon>
        <taxon>Oomycota</taxon>
        <taxon>Peronosporomycetes</taxon>
        <taxon>Peronosporales</taxon>
        <taxon>Peronosporaceae</taxon>
        <taxon>Peronosclerospora</taxon>
    </lineage>
</organism>
<evidence type="ECO:0000313" key="2">
    <source>
        <dbReference type="Proteomes" id="UP001163321"/>
    </source>
</evidence>